<name>A0ABU8HAW4_9BACI</name>
<keyword evidence="2" id="KW-1185">Reference proteome</keyword>
<evidence type="ECO:0000313" key="1">
    <source>
        <dbReference type="EMBL" id="MEI5906410.1"/>
    </source>
</evidence>
<accession>A0ABU8HAW4</accession>
<gene>
    <name evidence="1" type="ORF">WAK64_04995</name>
</gene>
<sequence length="69" mass="8393">MIQHFQYKSLYENNQLPGWGFSFYFKGIKLTGNYLKNGDIEWTSPKPSKEDEEKIRQYIHDLMLFHVYE</sequence>
<comment type="caution">
    <text evidence="1">The sequence shown here is derived from an EMBL/GenBank/DDBJ whole genome shotgun (WGS) entry which is preliminary data.</text>
</comment>
<dbReference type="InterPro" id="IPR017263">
    <property type="entry name" value="UCP037692"/>
</dbReference>
<dbReference type="EMBL" id="JBBAXC010000003">
    <property type="protein sequence ID" value="MEI5906410.1"/>
    <property type="molecule type" value="Genomic_DNA"/>
</dbReference>
<dbReference type="Proteomes" id="UP001312865">
    <property type="component" value="Unassembled WGS sequence"/>
</dbReference>
<protein>
    <submittedName>
        <fullName evidence="1">YheE family protein</fullName>
    </submittedName>
</protein>
<organism evidence="1 2">
    <name type="scientific">Bacillus spongiae</name>
    <dbReference type="NCBI Taxonomy" id="2683610"/>
    <lineage>
        <taxon>Bacteria</taxon>
        <taxon>Bacillati</taxon>
        <taxon>Bacillota</taxon>
        <taxon>Bacilli</taxon>
        <taxon>Bacillales</taxon>
        <taxon>Bacillaceae</taxon>
        <taxon>Bacillus</taxon>
    </lineage>
</organism>
<dbReference type="RefSeq" id="WP_336585843.1">
    <property type="nucleotide sequence ID" value="NZ_JBBAXC010000003.1"/>
</dbReference>
<reference evidence="1 2" key="1">
    <citation type="journal article" date="2018" name="J. Microbiol.">
        <title>Bacillus spongiae sp. nov., isolated from sponge of Jeju Island.</title>
        <authorList>
            <person name="Lee G.E."/>
            <person name="Im W.T."/>
            <person name="Park J.S."/>
        </authorList>
    </citation>
    <scope>NUCLEOTIDE SEQUENCE [LARGE SCALE GENOMIC DNA]</scope>
    <source>
        <strain evidence="1 2">135PIL107-10</strain>
    </source>
</reference>
<evidence type="ECO:0000313" key="2">
    <source>
        <dbReference type="Proteomes" id="UP001312865"/>
    </source>
</evidence>
<proteinExistence type="predicted"/>
<dbReference type="Pfam" id="PF17277">
    <property type="entry name" value="DUF5342"/>
    <property type="match status" value="1"/>
</dbReference>
<dbReference type="PIRSF" id="PIRSF037692">
    <property type="entry name" value="UCP037692"/>
    <property type="match status" value="1"/>
</dbReference>